<dbReference type="PANTHER" id="PTHR43467">
    <property type="entry name" value="COBALT-PRECORRIN-2 C(20)-METHYLTRANSFERASE"/>
    <property type="match status" value="1"/>
</dbReference>
<evidence type="ECO:0000256" key="1">
    <source>
        <dbReference type="ARBA" id="ARBA00004953"/>
    </source>
</evidence>
<dbReference type="PATRIC" id="fig|121290.4.peg.3568"/>
<evidence type="ECO:0000256" key="2">
    <source>
        <dbReference type="ARBA" id="ARBA00005879"/>
    </source>
</evidence>
<keyword evidence="11" id="KW-1185">Reference proteome</keyword>
<keyword evidence="5 8" id="KW-0808">Transferase</keyword>
<keyword evidence="6" id="KW-0949">S-adenosyl-L-methionine</keyword>
<accession>A0A109BAT3</accession>
<dbReference type="InterPro" id="IPR000878">
    <property type="entry name" value="4pyrrol_Mease"/>
</dbReference>
<dbReference type="EMBL" id="LMTR01000081">
    <property type="protein sequence ID" value="KWT65373.1"/>
    <property type="molecule type" value="Genomic_DNA"/>
</dbReference>
<dbReference type="NCBIfam" id="NF004647">
    <property type="entry name" value="PRK05990.1"/>
    <property type="match status" value="1"/>
</dbReference>
<dbReference type="CDD" id="cd11645">
    <property type="entry name" value="Precorrin_2_C20_MT"/>
    <property type="match status" value="1"/>
</dbReference>
<dbReference type="GO" id="GO:0032259">
    <property type="term" value="P:methylation"/>
    <property type="evidence" value="ECO:0007669"/>
    <property type="project" value="UniProtKB-KW"/>
</dbReference>
<feature type="domain" description="Tetrapyrrole methylase" evidence="9">
    <location>
        <begin position="15"/>
        <end position="227"/>
    </location>
</feature>
<dbReference type="GO" id="GO:0009236">
    <property type="term" value="P:cobalamin biosynthetic process"/>
    <property type="evidence" value="ECO:0007669"/>
    <property type="project" value="UniProtKB-UniRule"/>
</dbReference>
<evidence type="ECO:0000313" key="10">
    <source>
        <dbReference type="EMBL" id="KWT65373.1"/>
    </source>
</evidence>
<dbReference type="Gene3D" id="3.30.950.10">
    <property type="entry name" value="Methyltransferase, Cobalt-precorrin-4 Transmethylase, Domain 2"/>
    <property type="match status" value="1"/>
</dbReference>
<dbReference type="GO" id="GO:0030788">
    <property type="term" value="F:precorrin-2 C20-methyltransferase activity"/>
    <property type="evidence" value="ECO:0007669"/>
    <property type="project" value="UniProtKB-EC"/>
</dbReference>
<dbReference type="PANTHER" id="PTHR43467:SF2">
    <property type="entry name" value="COBALT-PRECORRIN-2 C(20)-METHYLTRANSFERASE"/>
    <property type="match status" value="1"/>
</dbReference>
<name>A0A109BAT3_HYPSL</name>
<dbReference type="EC" id="2.1.1.130" evidence="10"/>
<dbReference type="InterPro" id="IPR014776">
    <property type="entry name" value="4pyrrole_Mease_sub2"/>
</dbReference>
<dbReference type="UniPathway" id="UPA00148"/>
<proteinExistence type="inferred from homology"/>
<dbReference type="Proteomes" id="UP000059074">
    <property type="component" value="Unassembled WGS sequence"/>
</dbReference>
<dbReference type="STRING" id="121290.APY04_2835"/>
<protein>
    <submittedName>
        <fullName evidence="10">Cobalt-precorrin-2 C20-methyltransferase</fullName>
        <ecNumber evidence="10">2.1.1.130</ecNumber>
    </submittedName>
</protein>
<comment type="similarity">
    <text evidence="2 7 8">Belongs to the precorrin methyltransferase family.</text>
</comment>
<reference evidence="10 11" key="1">
    <citation type="submission" date="2015-10" db="EMBL/GenBank/DDBJ databases">
        <title>Transcriptomic analysis of a linuron degrading triple-species bacterial consortium.</title>
        <authorList>
            <person name="Albers P."/>
        </authorList>
    </citation>
    <scope>NUCLEOTIDE SEQUENCE [LARGE SCALE GENOMIC DNA]</scope>
    <source>
        <strain evidence="10 11">WDL6</strain>
    </source>
</reference>
<evidence type="ECO:0000259" key="9">
    <source>
        <dbReference type="Pfam" id="PF00590"/>
    </source>
</evidence>
<dbReference type="Pfam" id="PF00590">
    <property type="entry name" value="TP_methylase"/>
    <property type="match status" value="1"/>
</dbReference>
<evidence type="ECO:0000313" key="11">
    <source>
        <dbReference type="Proteomes" id="UP000059074"/>
    </source>
</evidence>
<dbReference type="InterPro" id="IPR035996">
    <property type="entry name" value="4pyrrol_Methylase_sf"/>
</dbReference>
<keyword evidence="3" id="KW-0169">Cobalamin biosynthesis</keyword>
<dbReference type="NCBIfam" id="TIGR01467">
    <property type="entry name" value="cobI_cbiL"/>
    <property type="match status" value="1"/>
</dbReference>
<dbReference type="PIRSF" id="PIRSF036427">
    <property type="entry name" value="Precrrn-2_mtase"/>
    <property type="match status" value="1"/>
</dbReference>
<evidence type="ECO:0000256" key="8">
    <source>
        <dbReference type="RuleBase" id="RU003960"/>
    </source>
</evidence>
<dbReference type="SUPFAM" id="SSF53790">
    <property type="entry name" value="Tetrapyrrole methylase"/>
    <property type="match status" value="1"/>
</dbReference>
<keyword evidence="4 8" id="KW-0489">Methyltransferase</keyword>
<evidence type="ECO:0000256" key="3">
    <source>
        <dbReference type="ARBA" id="ARBA00022573"/>
    </source>
</evidence>
<dbReference type="InterPro" id="IPR003043">
    <property type="entry name" value="Uropor_MeTrfase_CS"/>
</dbReference>
<dbReference type="InterPro" id="IPR014777">
    <property type="entry name" value="4pyrrole_Mease_sub1"/>
</dbReference>
<sequence>MTTLESIAGGATAGTLYGVGVGPGDVRYMTLRAAGLVSTVDTVAFFAKRGQEGNARRIVAPLMTDGRNELRLEYPVTDEIPASDPAYRSAIAGFYATSADALAAELQAGRSVGLLAEGDPFFYGSFMHMWRRLSERFPVEVVPGVTGMSGCWTRANTPITWGDDVLTVMPGTLTEDALIERLSRSDASVIMKIGRNFAKVKRAVEAAGLTGRAVYVERGTMQAERVMPLAEQNGEIGPYFAMVLIPGEGRRL</sequence>
<evidence type="ECO:0000256" key="6">
    <source>
        <dbReference type="ARBA" id="ARBA00022691"/>
    </source>
</evidence>
<evidence type="ECO:0000256" key="7">
    <source>
        <dbReference type="PIRNR" id="PIRNR036427"/>
    </source>
</evidence>
<dbReference type="InterPro" id="IPR006364">
    <property type="entry name" value="CobI/CbiL/CobIJ_dom"/>
</dbReference>
<comment type="pathway">
    <text evidence="1">Cofactor biosynthesis; adenosylcobalamin biosynthesis.</text>
</comment>
<dbReference type="AlphaFoldDB" id="A0A109BAT3"/>
<dbReference type="OrthoDB" id="9804789at2"/>
<organism evidence="10 11">
    <name type="scientific">Hyphomicrobium sulfonivorans</name>
    <dbReference type="NCBI Taxonomy" id="121290"/>
    <lineage>
        <taxon>Bacteria</taxon>
        <taxon>Pseudomonadati</taxon>
        <taxon>Pseudomonadota</taxon>
        <taxon>Alphaproteobacteria</taxon>
        <taxon>Hyphomicrobiales</taxon>
        <taxon>Hyphomicrobiaceae</taxon>
        <taxon>Hyphomicrobium</taxon>
    </lineage>
</organism>
<evidence type="ECO:0000256" key="4">
    <source>
        <dbReference type="ARBA" id="ARBA00022603"/>
    </source>
</evidence>
<dbReference type="RefSeq" id="WP_068463564.1">
    <property type="nucleotide sequence ID" value="NZ_LMTR01000081.1"/>
</dbReference>
<comment type="caution">
    <text evidence="10">The sequence shown here is derived from an EMBL/GenBank/DDBJ whole genome shotgun (WGS) entry which is preliminary data.</text>
</comment>
<evidence type="ECO:0000256" key="5">
    <source>
        <dbReference type="ARBA" id="ARBA00022679"/>
    </source>
</evidence>
<dbReference type="InterPro" id="IPR012382">
    <property type="entry name" value="CobI/CbiL"/>
</dbReference>
<gene>
    <name evidence="10" type="ORF">APY04_2835</name>
</gene>
<dbReference type="Gene3D" id="3.40.1010.10">
    <property type="entry name" value="Cobalt-precorrin-4 Transmethylase, Domain 1"/>
    <property type="match status" value="1"/>
</dbReference>
<dbReference type="PROSITE" id="PS00840">
    <property type="entry name" value="SUMT_2"/>
    <property type="match status" value="1"/>
</dbReference>